<dbReference type="RefSeq" id="WP_162331410.1">
    <property type="nucleotide sequence ID" value="NZ_CP048113.1"/>
</dbReference>
<keyword evidence="2" id="KW-1185">Reference proteome</keyword>
<dbReference type="AlphaFoldDB" id="A0A6B9ZEY1"/>
<organism evidence="1 2">
    <name type="scientific">Chitinophaga agri</name>
    <dbReference type="NCBI Taxonomy" id="2703787"/>
    <lineage>
        <taxon>Bacteria</taxon>
        <taxon>Pseudomonadati</taxon>
        <taxon>Bacteroidota</taxon>
        <taxon>Chitinophagia</taxon>
        <taxon>Chitinophagales</taxon>
        <taxon>Chitinophagaceae</taxon>
        <taxon>Chitinophaga</taxon>
    </lineage>
</organism>
<protein>
    <submittedName>
        <fullName evidence="1">Uncharacterized protein</fullName>
    </submittedName>
</protein>
<accession>A0A6B9ZEY1</accession>
<dbReference type="EMBL" id="CP048113">
    <property type="protein sequence ID" value="QHS59715.1"/>
    <property type="molecule type" value="Genomic_DNA"/>
</dbReference>
<reference evidence="1 2" key="1">
    <citation type="submission" date="2020-01" db="EMBL/GenBank/DDBJ databases">
        <title>Complete genome sequence of Chitinophaga sp. H33E-04 isolated from quinoa roots.</title>
        <authorList>
            <person name="Weon H.-Y."/>
            <person name="Lee S.A."/>
        </authorList>
    </citation>
    <scope>NUCLEOTIDE SEQUENCE [LARGE SCALE GENOMIC DNA]</scope>
    <source>
        <strain evidence="1 2">H33E-04</strain>
    </source>
</reference>
<evidence type="ECO:0000313" key="2">
    <source>
        <dbReference type="Proteomes" id="UP000476411"/>
    </source>
</evidence>
<dbReference type="Proteomes" id="UP000476411">
    <property type="component" value="Chromosome"/>
</dbReference>
<proteinExistence type="predicted"/>
<dbReference type="KEGG" id="chih:GWR21_08960"/>
<gene>
    <name evidence="1" type="ORF">GWR21_08960</name>
</gene>
<sequence>MQHPVTLLIPEKTDVESDQIVLAWQQCGGELRRLGRYWVKDEQLRGRNIAIYGNQETSAEVIS</sequence>
<name>A0A6B9ZEY1_9BACT</name>
<evidence type="ECO:0000313" key="1">
    <source>
        <dbReference type="EMBL" id="QHS59715.1"/>
    </source>
</evidence>